<feature type="coiled-coil region" evidence="8">
    <location>
        <begin position="235"/>
        <end position="280"/>
    </location>
</feature>
<comment type="similarity">
    <text evidence="1 7">Belongs to the MICOS complex subunit Mic60 family.</text>
</comment>
<dbReference type="Pfam" id="PF09731">
    <property type="entry name" value="Mitofilin"/>
    <property type="match status" value="1"/>
</dbReference>
<feature type="region of interest" description="Disordered" evidence="9">
    <location>
        <begin position="154"/>
        <end position="178"/>
    </location>
</feature>
<dbReference type="PANTHER" id="PTHR15415:SF7">
    <property type="entry name" value="MICOS COMPLEX SUBUNIT MIC60"/>
    <property type="match status" value="1"/>
</dbReference>
<comment type="subunit">
    <text evidence="7">Component of the mitochondrial contact site and cristae organizing system (MICOS) complex.</text>
</comment>
<protein>
    <recommendedName>
        <fullName evidence="7">MICOS complex subunit MIC60</fullName>
    </recommendedName>
    <alternativeName>
        <fullName evidence="7">Mitofilin</fullName>
    </alternativeName>
</protein>
<organism evidence="10 11">
    <name type="scientific">Acanthaster planci</name>
    <name type="common">Crown-of-thorns starfish</name>
    <dbReference type="NCBI Taxonomy" id="133434"/>
    <lineage>
        <taxon>Eukaryota</taxon>
        <taxon>Metazoa</taxon>
        <taxon>Echinodermata</taxon>
        <taxon>Eleutherozoa</taxon>
        <taxon>Asterozoa</taxon>
        <taxon>Asteroidea</taxon>
        <taxon>Valvatacea</taxon>
        <taxon>Valvatida</taxon>
        <taxon>Acanthasteridae</taxon>
        <taxon>Acanthaster</taxon>
    </lineage>
</organism>
<name>A0A8B7YJ74_ACAPL</name>
<dbReference type="OMA" id="HAHRHID"/>
<dbReference type="KEGG" id="aplc:110979840"/>
<dbReference type="GO" id="GO:0042407">
    <property type="term" value="P:cristae formation"/>
    <property type="evidence" value="ECO:0007669"/>
    <property type="project" value="TreeGrafter"/>
</dbReference>
<comment type="subcellular location">
    <subcellularLocation>
        <location evidence="7">Mitochondrion inner membrane</location>
        <topology evidence="7">Single-pass membrane protein</topology>
    </subcellularLocation>
</comment>
<dbReference type="OrthoDB" id="10261039at2759"/>
<keyword evidence="8" id="KW-0175">Coiled coil</keyword>
<evidence type="ECO:0000256" key="5">
    <source>
        <dbReference type="ARBA" id="ARBA00023128"/>
    </source>
</evidence>
<dbReference type="InterPro" id="IPR019133">
    <property type="entry name" value="MIC60"/>
</dbReference>
<keyword evidence="4 7" id="KW-1133">Transmembrane helix</keyword>
<evidence type="ECO:0000256" key="6">
    <source>
        <dbReference type="ARBA" id="ARBA00023136"/>
    </source>
</evidence>
<dbReference type="RefSeq" id="XP_022091636.1">
    <property type="nucleotide sequence ID" value="XM_022235944.1"/>
</dbReference>
<evidence type="ECO:0000256" key="4">
    <source>
        <dbReference type="ARBA" id="ARBA00022989"/>
    </source>
</evidence>
<feature type="coiled-coil region" evidence="8">
    <location>
        <begin position="466"/>
        <end position="493"/>
    </location>
</feature>
<evidence type="ECO:0000256" key="3">
    <source>
        <dbReference type="ARBA" id="ARBA00022792"/>
    </source>
</evidence>
<keyword evidence="5 7" id="KW-0496">Mitochondrion</keyword>
<accession>A0A8B7YJ74</accession>
<proteinExistence type="inferred from homology"/>
<dbReference type="AlphaFoldDB" id="A0A8B7YJ74"/>
<feature type="coiled-coil region" evidence="8">
    <location>
        <begin position="388"/>
        <end position="422"/>
    </location>
</feature>
<evidence type="ECO:0000256" key="9">
    <source>
        <dbReference type="SAM" id="MobiDB-lite"/>
    </source>
</evidence>
<comment type="function">
    <text evidence="7">Component of the MICOS complex, a large protein complex of the mitochondrial inner membrane that plays crucial roles in the maintenance of crista junctions, inner membrane architecture, and formation of contact sites to the outer membrane.</text>
</comment>
<reference evidence="11" key="1">
    <citation type="submission" date="2025-08" db="UniProtKB">
        <authorList>
            <consortium name="RefSeq"/>
        </authorList>
    </citation>
    <scope>IDENTIFICATION</scope>
</reference>
<evidence type="ECO:0000313" key="10">
    <source>
        <dbReference type="Proteomes" id="UP000694845"/>
    </source>
</evidence>
<evidence type="ECO:0000256" key="2">
    <source>
        <dbReference type="ARBA" id="ARBA00022692"/>
    </source>
</evidence>
<evidence type="ECO:0000313" key="11">
    <source>
        <dbReference type="RefSeq" id="XP_022091636.1"/>
    </source>
</evidence>
<dbReference type="GO" id="GO:0061617">
    <property type="term" value="C:MICOS complex"/>
    <property type="evidence" value="ECO:0007669"/>
    <property type="project" value="TreeGrafter"/>
</dbReference>
<sequence>MWRSTTQTSSKIKCACSFAGRSLKVPSRCQLCTKTEAPPPQPPSPRKSGSRFLKFLAGSILVTGGTMVGAVAYGRANPEFRRQVESNWPILLGISPYLFNDNNINGEELPALKEKAPSQMPPLLFQDTKEVVKDIMSEKSVDLGQDKPVEAADMTKTKQEKEVVAQKKDEEESRIERLRREREEEQRAKELKEKMIEQEIDDAADLAAFEAIIDTITASSTQLTQDAIDAQKKGVVLTEEHRDRLKEAMDELQSDTNEKRAQWTKVVEAAEAKMDLMELEKLKVVIAESQEKKPRLGSSQAITDATKYLNKITYDLDTAVAEVVKAQAESNILKEYHDLIQEGREQFSKELKSLMPEVKLGEKGKKLTEDELNSLIAHGHRRIEQLQHQLAEQQAMEQRRLQQALQKQKGELEQEMVDAINRELERKEGIFAVDLDKKIEEVMQESEKEMRVQLRRQAAAHSDHLADVLQQQAQEFDQQLQQHEQNVRIQEQDRYHQKLAGALATLKGVQSAVEGRAGMEKQVQKAQELWLACENLKRTIASGDTMSAPLANEIVAVTDAAEDNAFVDAIIKSIPEKALIQGVQSQEALRQRWDNVNRVCRRVVMVEESGSSLFKYVLSFVQSLLIFPQRIPATPPPNQEIDPDSLDTFRLLDLASYHIEQGDLEQAVRYINQLRGMPRKVVADWLREARLLLETSQAASVLSAHASASGLGGLKF</sequence>
<evidence type="ECO:0000256" key="1">
    <source>
        <dbReference type="ARBA" id="ARBA00010877"/>
    </source>
</evidence>
<feature type="transmembrane region" description="Helical" evidence="7">
    <location>
        <begin position="52"/>
        <end position="73"/>
    </location>
</feature>
<keyword evidence="2 7" id="KW-0812">Transmembrane</keyword>
<evidence type="ECO:0000256" key="7">
    <source>
        <dbReference type="RuleBase" id="RU363000"/>
    </source>
</evidence>
<keyword evidence="6 7" id="KW-0472">Membrane</keyword>
<keyword evidence="10" id="KW-1185">Reference proteome</keyword>
<dbReference type="Proteomes" id="UP000694845">
    <property type="component" value="Unplaced"/>
</dbReference>
<keyword evidence="3 7" id="KW-0999">Mitochondrion inner membrane</keyword>
<dbReference type="PANTHER" id="PTHR15415">
    <property type="entry name" value="MITOFILIN"/>
    <property type="match status" value="1"/>
</dbReference>
<gene>
    <name evidence="11" type="primary">LOC110979840</name>
</gene>
<evidence type="ECO:0000256" key="8">
    <source>
        <dbReference type="SAM" id="Coils"/>
    </source>
</evidence>
<dbReference type="GeneID" id="110979840"/>
<dbReference type="CTD" id="10989"/>